<reference evidence="1 2" key="1">
    <citation type="journal article" date="2022" name="DNA Res.">
        <title>Chromosomal-level genome assembly of the orchid tree Bauhinia variegata (Leguminosae; Cercidoideae) supports the allotetraploid origin hypothesis of Bauhinia.</title>
        <authorList>
            <person name="Zhong Y."/>
            <person name="Chen Y."/>
            <person name="Zheng D."/>
            <person name="Pang J."/>
            <person name="Liu Y."/>
            <person name="Luo S."/>
            <person name="Meng S."/>
            <person name="Qian L."/>
            <person name="Wei D."/>
            <person name="Dai S."/>
            <person name="Zhou R."/>
        </authorList>
    </citation>
    <scope>NUCLEOTIDE SEQUENCE [LARGE SCALE GENOMIC DNA]</scope>
    <source>
        <strain evidence="1">BV-YZ2020</strain>
    </source>
</reference>
<proteinExistence type="predicted"/>
<comment type="caution">
    <text evidence="1">The sequence shown here is derived from an EMBL/GenBank/DDBJ whole genome shotgun (WGS) entry which is preliminary data.</text>
</comment>
<evidence type="ECO:0000313" key="2">
    <source>
        <dbReference type="Proteomes" id="UP000828941"/>
    </source>
</evidence>
<gene>
    <name evidence="1" type="ORF">L6164_036060</name>
</gene>
<sequence length="192" mass="20389">MASLFLSLVLLLLQYPGTIFSQDPMASSSSPNLTMAQCTFPLLSLLPCAPFVQGTSESPDQTCCDNLGQLYTQEPHCLCLLLSDNNTSPFPINRTILALRLPSLCRLQLNISACSGNVESLPPTSPASQVSFGTTRNPNTTVAAPPIVSVAPRPSSIMGFGFGRSQASHLKARGAPAMLMTMAILLVTLFLC</sequence>
<evidence type="ECO:0000313" key="1">
    <source>
        <dbReference type="EMBL" id="KAI4296071.1"/>
    </source>
</evidence>
<accession>A0ACB9KFW5</accession>
<keyword evidence="2" id="KW-1185">Reference proteome</keyword>
<dbReference type="Proteomes" id="UP000828941">
    <property type="component" value="Chromosome 14"/>
</dbReference>
<dbReference type="EMBL" id="CM039439">
    <property type="protein sequence ID" value="KAI4296071.1"/>
    <property type="molecule type" value="Genomic_DNA"/>
</dbReference>
<protein>
    <submittedName>
        <fullName evidence="1">Uncharacterized protein</fullName>
    </submittedName>
</protein>
<name>A0ACB9KFW5_BAUVA</name>
<organism evidence="1 2">
    <name type="scientific">Bauhinia variegata</name>
    <name type="common">Purple orchid tree</name>
    <name type="synonym">Phanera variegata</name>
    <dbReference type="NCBI Taxonomy" id="167791"/>
    <lineage>
        <taxon>Eukaryota</taxon>
        <taxon>Viridiplantae</taxon>
        <taxon>Streptophyta</taxon>
        <taxon>Embryophyta</taxon>
        <taxon>Tracheophyta</taxon>
        <taxon>Spermatophyta</taxon>
        <taxon>Magnoliopsida</taxon>
        <taxon>eudicotyledons</taxon>
        <taxon>Gunneridae</taxon>
        <taxon>Pentapetalae</taxon>
        <taxon>rosids</taxon>
        <taxon>fabids</taxon>
        <taxon>Fabales</taxon>
        <taxon>Fabaceae</taxon>
        <taxon>Cercidoideae</taxon>
        <taxon>Cercideae</taxon>
        <taxon>Bauhiniinae</taxon>
        <taxon>Bauhinia</taxon>
    </lineage>
</organism>